<gene>
    <name evidence="3" type="ORF">SAMN05216554_0044</name>
</gene>
<dbReference type="AlphaFoldDB" id="A0A1H3U220"/>
<keyword evidence="2" id="KW-0812">Transmembrane</keyword>
<accession>A0A1H3U220</accession>
<feature type="transmembrane region" description="Helical" evidence="2">
    <location>
        <begin position="198"/>
        <end position="216"/>
    </location>
</feature>
<dbReference type="OrthoDB" id="5116275at2"/>
<protein>
    <recommendedName>
        <fullName evidence="5">TrbL/VirB6 plasmid conjugal transfer protein</fullName>
    </recommendedName>
</protein>
<keyword evidence="4" id="KW-1185">Reference proteome</keyword>
<proteinExistence type="predicted"/>
<feature type="transmembrane region" description="Helical" evidence="2">
    <location>
        <begin position="228"/>
        <end position="247"/>
    </location>
</feature>
<feature type="compositionally biased region" description="Polar residues" evidence="1">
    <location>
        <begin position="316"/>
        <end position="341"/>
    </location>
</feature>
<feature type="transmembrane region" description="Helical" evidence="2">
    <location>
        <begin position="68"/>
        <end position="90"/>
    </location>
</feature>
<organism evidence="3 4">
    <name type="scientific">Herbiconiux ginsengi</name>
    <dbReference type="NCBI Taxonomy" id="381665"/>
    <lineage>
        <taxon>Bacteria</taxon>
        <taxon>Bacillati</taxon>
        <taxon>Actinomycetota</taxon>
        <taxon>Actinomycetes</taxon>
        <taxon>Micrococcales</taxon>
        <taxon>Microbacteriaceae</taxon>
        <taxon>Herbiconiux</taxon>
    </lineage>
</organism>
<sequence length="468" mass="46874">MEPECTNPFECASDGIGDIINGGGQVLGFFQDPWGKTFEAMRDASKSLANDLLPALTSATLPDLSVDWFLSAYAISFATAILVMVVILLMQLVRTARGQQSGRALAESLGLYTPLFLGGAMFGPLIGLLLVNFFHSLSSVFMGWGITGSIDDTINGFQTMLDEADPVGMAGGVPVAAILMILMLIGLLLVLCILIVQLVALYFMGVIVPLGIVWIIDENHRRFGLRVIGLWVGILAAHPLLFLLLGVAFQMMGSSVNTFGNNASLQSLVGLIVAVIALFIAAFSPLLLKSFAPVIPLGTGGNNGAGKDPGSWGSDKLTSVTEKQHPEATQQSAPTSESQAATGVIDELPASSAGGGGLGAAAAQRASIGTAGVGSVAAGGAGAAVGVGAGASGAAGGVAGAGEDIAAGTAAAGAGESATGVGAVIGVPTLVAAGAMAVGAKVGEKAVEYTDAAAQQSLDTMDDEGAGQ</sequence>
<dbReference type="RefSeq" id="WP_092558415.1">
    <property type="nucleotide sequence ID" value="NZ_FNPZ01000010.1"/>
</dbReference>
<evidence type="ECO:0000313" key="4">
    <source>
        <dbReference type="Proteomes" id="UP000198891"/>
    </source>
</evidence>
<dbReference type="Proteomes" id="UP000198891">
    <property type="component" value="Unassembled WGS sequence"/>
</dbReference>
<evidence type="ECO:0000256" key="2">
    <source>
        <dbReference type="SAM" id="Phobius"/>
    </source>
</evidence>
<dbReference type="STRING" id="381665.SAMN05216554_0044"/>
<reference evidence="3 4" key="1">
    <citation type="submission" date="2016-10" db="EMBL/GenBank/DDBJ databases">
        <authorList>
            <person name="de Groot N.N."/>
        </authorList>
    </citation>
    <scope>NUCLEOTIDE SEQUENCE [LARGE SCALE GENOMIC DNA]</scope>
    <source>
        <strain evidence="3 4">CGMCC 4.3491</strain>
    </source>
</reference>
<keyword evidence="2" id="KW-1133">Transmembrane helix</keyword>
<feature type="transmembrane region" description="Helical" evidence="2">
    <location>
        <begin position="111"/>
        <end position="134"/>
    </location>
</feature>
<keyword evidence="2" id="KW-0472">Membrane</keyword>
<evidence type="ECO:0000313" key="3">
    <source>
        <dbReference type="EMBL" id="SDZ56510.1"/>
    </source>
</evidence>
<feature type="transmembrane region" description="Helical" evidence="2">
    <location>
        <begin position="268"/>
        <end position="288"/>
    </location>
</feature>
<feature type="region of interest" description="Disordered" evidence="1">
    <location>
        <begin position="303"/>
        <end position="341"/>
    </location>
</feature>
<dbReference type="EMBL" id="FNPZ01000010">
    <property type="protein sequence ID" value="SDZ56510.1"/>
    <property type="molecule type" value="Genomic_DNA"/>
</dbReference>
<evidence type="ECO:0000256" key="1">
    <source>
        <dbReference type="SAM" id="MobiDB-lite"/>
    </source>
</evidence>
<evidence type="ECO:0008006" key="5">
    <source>
        <dbReference type="Google" id="ProtNLM"/>
    </source>
</evidence>
<feature type="transmembrane region" description="Helical" evidence="2">
    <location>
        <begin position="167"/>
        <end position="191"/>
    </location>
</feature>
<name>A0A1H3U220_9MICO</name>